<organism evidence="9 10">
    <name type="scientific">Micromonospora citrea</name>
    <dbReference type="NCBI Taxonomy" id="47855"/>
    <lineage>
        <taxon>Bacteria</taxon>
        <taxon>Bacillati</taxon>
        <taxon>Actinomycetota</taxon>
        <taxon>Actinomycetes</taxon>
        <taxon>Micromonosporales</taxon>
        <taxon>Micromonosporaceae</taxon>
        <taxon>Micromonospora</taxon>
    </lineage>
</organism>
<evidence type="ECO:0000256" key="5">
    <source>
        <dbReference type="ARBA" id="ARBA00022723"/>
    </source>
</evidence>
<dbReference type="InterPro" id="IPR007865">
    <property type="entry name" value="Aminopep_P_N"/>
</dbReference>
<keyword evidence="10" id="KW-1185">Reference proteome</keyword>
<evidence type="ECO:0000259" key="8">
    <source>
        <dbReference type="SMART" id="SM01011"/>
    </source>
</evidence>
<dbReference type="SUPFAM" id="SSF53092">
    <property type="entry name" value="Creatinase/prolidase N-terminal domain"/>
    <property type="match status" value="1"/>
</dbReference>
<keyword evidence="7" id="KW-0464">Manganese</keyword>
<keyword evidence="6" id="KW-0378">Hydrolase</keyword>
<dbReference type="InterPro" id="IPR029149">
    <property type="entry name" value="Creatin/AminoP/Spt16_N"/>
</dbReference>
<dbReference type="InterPro" id="IPR036005">
    <property type="entry name" value="Creatinase/aminopeptidase-like"/>
</dbReference>
<keyword evidence="9" id="KW-0645">Protease</keyword>
<proteinExistence type="inferred from homology"/>
<dbReference type="STRING" id="47855.GA0070606_0250"/>
<dbReference type="GO" id="GO:0030145">
    <property type="term" value="F:manganese ion binding"/>
    <property type="evidence" value="ECO:0007669"/>
    <property type="project" value="InterPro"/>
</dbReference>
<comment type="similarity">
    <text evidence="3">Belongs to the peptidase M24B family.</text>
</comment>
<dbReference type="Pfam" id="PF00557">
    <property type="entry name" value="Peptidase_M24"/>
    <property type="match status" value="1"/>
</dbReference>
<protein>
    <recommendedName>
        <fullName evidence="4">Xaa-Pro aminopeptidase</fullName>
        <ecNumber evidence="4">3.4.11.9</ecNumber>
    </recommendedName>
</protein>
<dbReference type="EMBL" id="FMHZ01000002">
    <property type="protein sequence ID" value="SCL44349.1"/>
    <property type="molecule type" value="Genomic_DNA"/>
</dbReference>
<evidence type="ECO:0000313" key="9">
    <source>
        <dbReference type="EMBL" id="SCL44349.1"/>
    </source>
</evidence>
<evidence type="ECO:0000256" key="3">
    <source>
        <dbReference type="ARBA" id="ARBA00008766"/>
    </source>
</evidence>
<accession>A0A1C6TRP8</accession>
<evidence type="ECO:0000256" key="1">
    <source>
        <dbReference type="ARBA" id="ARBA00001424"/>
    </source>
</evidence>
<feature type="domain" description="Aminopeptidase P N-terminal" evidence="8">
    <location>
        <begin position="38"/>
        <end position="176"/>
    </location>
</feature>
<dbReference type="InterPro" id="IPR000994">
    <property type="entry name" value="Pept_M24"/>
</dbReference>
<evidence type="ECO:0000256" key="6">
    <source>
        <dbReference type="ARBA" id="ARBA00022801"/>
    </source>
</evidence>
<evidence type="ECO:0000256" key="4">
    <source>
        <dbReference type="ARBA" id="ARBA00012574"/>
    </source>
</evidence>
<evidence type="ECO:0000313" key="10">
    <source>
        <dbReference type="Proteomes" id="UP000199001"/>
    </source>
</evidence>
<dbReference type="SUPFAM" id="SSF55920">
    <property type="entry name" value="Creatinase/aminopeptidase"/>
    <property type="match status" value="1"/>
</dbReference>
<dbReference type="GO" id="GO:0070006">
    <property type="term" value="F:metalloaminopeptidase activity"/>
    <property type="evidence" value="ECO:0007669"/>
    <property type="project" value="InterPro"/>
</dbReference>
<evidence type="ECO:0000256" key="2">
    <source>
        <dbReference type="ARBA" id="ARBA00001936"/>
    </source>
</evidence>
<dbReference type="GO" id="GO:0005829">
    <property type="term" value="C:cytosol"/>
    <property type="evidence" value="ECO:0007669"/>
    <property type="project" value="TreeGrafter"/>
</dbReference>
<keyword evidence="9" id="KW-0031">Aminopeptidase</keyword>
<dbReference type="Proteomes" id="UP000199001">
    <property type="component" value="Unassembled WGS sequence"/>
</dbReference>
<comment type="catalytic activity">
    <reaction evidence="1">
        <text>Release of any N-terminal amino acid, including proline, that is linked to proline, even from a dipeptide or tripeptide.</text>
        <dbReference type="EC" id="3.4.11.9"/>
    </reaction>
</comment>
<dbReference type="GO" id="GO:0006508">
    <property type="term" value="P:proteolysis"/>
    <property type="evidence" value="ECO:0007669"/>
    <property type="project" value="TreeGrafter"/>
</dbReference>
<evidence type="ECO:0000256" key="7">
    <source>
        <dbReference type="ARBA" id="ARBA00023211"/>
    </source>
</evidence>
<reference evidence="10" key="1">
    <citation type="submission" date="2016-06" db="EMBL/GenBank/DDBJ databases">
        <authorList>
            <person name="Varghese N."/>
            <person name="Submissions Spin"/>
        </authorList>
    </citation>
    <scope>NUCLEOTIDE SEQUENCE [LARGE SCALE GENOMIC DNA]</scope>
    <source>
        <strain evidence="10">DSM 43903</strain>
    </source>
</reference>
<gene>
    <name evidence="9" type="ORF">GA0070606_0250</name>
</gene>
<keyword evidence="5" id="KW-0479">Metal-binding</keyword>
<name>A0A1C6TRP8_9ACTN</name>
<dbReference type="PANTHER" id="PTHR43226:SF4">
    <property type="entry name" value="XAA-PRO AMINOPEPTIDASE 3"/>
    <property type="match status" value="1"/>
</dbReference>
<dbReference type="Pfam" id="PF05195">
    <property type="entry name" value="AMP_N"/>
    <property type="match status" value="1"/>
</dbReference>
<comment type="cofactor">
    <cofactor evidence="2">
        <name>Mn(2+)</name>
        <dbReference type="ChEBI" id="CHEBI:29035"/>
    </cofactor>
</comment>
<sequence length="471" mass="51975">MNRADLHTGSHDLPVSPALEAFMLSGWADSEQHDLPVDDVAGWAAARRARLHERFTGERLVVPAGGYRQRSNDQNFRFRPHSAYVWLTGDQSSDGVLVIEPDGDATLYLRPRSDRRSGEFFRDRVYGELWAGRRPTLGESRRRLAVPTRHVAELATALSGPRVPTRVLRGVDGSVDALLADAAGPGDAEFVAVLAELRLVKDAWEIDQLEQAVAITTRGFEDVVRALPTAKRTSERLLEGVFWQRARLEGNDVGYHSIVAAGAHAATLHWIDNDGPVRDGDLLLLDAGAETRSLYTADITRVLPVSGRFSPLQRDLYELCRRANDAALECLKPGAEFRAFHRAAMTVLAYGLADLGVLPCPPERALSEESGLYRRWTLCGSGHMLGLDVHDCAAARAGSYLDGRLEAGHVLTVEPGLYFQPDDELIPAELRGLGLRIEEDVLITEDGYRLLSDNLPRRADDVEAWMHRIAS</sequence>
<dbReference type="RefSeq" id="WP_218105921.1">
    <property type="nucleotide sequence ID" value="NZ_FMHZ01000002.1"/>
</dbReference>
<dbReference type="CDD" id="cd01087">
    <property type="entry name" value="Prolidase"/>
    <property type="match status" value="1"/>
</dbReference>
<dbReference type="Gene3D" id="3.90.230.10">
    <property type="entry name" value="Creatinase/methionine aminopeptidase superfamily"/>
    <property type="match status" value="1"/>
</dbReference>
<dbReference type="SMART" id="SM01011">
    <property type="entry name" value="AMP_N"/>
    <property type="match status" value="1"/>
</dbReference>
<dbReference type="PANTHER" id="PTHR43226">
    <property type="entry name" value="XAA-PRO AMINOPEPTIDASE 3"/>
    <property type="match status" value="1"/>
</dbReference>
<dbReference type="AlphaFoldDB" id="A0A1C6TRP8"/>
<dbReference type="InterPro" id="IPR052433">
    <property type="entry name" value="X-Pro_dipept-like"/>
</dbReference>
<dbReference type="Gene3D" id="3.40.350.10">
    <property type="entry name" value="Creatinase/prolidase N-terminal domain"/>
    <property type="match status" value="1"/>
</dbReference>
<dbReference type="EC" id="3.4.11.9" evidence="4"/>